<keyword evidence="3" id="KW-0808">Transferase</keyword>
<accession>A0A845HCZ9</accession>
<evidence type="ECO:0000256" key="13">
    <source>
        <dbReference type="SAM" id="Phobius"/>
    </source>
</evidence>
<evidence type="ECO:0000256" key="9">
    <source>
        <dbReference type="ARBA" id="ARBA00023588"/>
    </source>
</evidence>
<comment type="similarity">
    <text evidence="10">Belongs to the acyltransferase CrtO family.</text>
</comment>
<evidence type="ECO:0000256" key="12">
    <source>
        <dbReference type="ARBA" id="ARBA00025324"/>
    </source>
</evidence>
<keyword evidence="2" id="KW-1003">Cell membrane</keyword>
<evidence type="ECO:0000256" key="3">
    <source>
        <dbReference type="ARBA" id="ARBA00022679"/>
    </source>
</evidence>
<dbReference type="RefSeq" id="WP_161089222.1">
    <property type="nucleotide sequence ID" value="NZ_WWCV01000009.1"/>
</dbReference>
<feature type="transmembrane region" description="Helical" evidence="13">
    <location>
        <begin position="30"/>
        <end position="48"/>
    </location>
</feature>
<keyword evidence="5" id="KW-0732">Signal</keyword>
<reference evidence="14 15" key="1">
    <citation type="submission" date="2019-12" db="EMBL/GenBank/DDBJ databases">
        <title>Novel species isolated from a subtropical stream in China.</title>
        <authorList>
            <person name="Lu H."/>
        </authorList>
    </citation>
    <scope>NUCLEOTIDE SEQUENCE [LARGE SCALE GENOMIC DNA]</scope>
    <source>
        <strain evidence="14 15">FT107W</strain>
    </source>
</reference>
<evidence type="ECO:0000256" key="2">
    <source>
        <dbReference type="ARBA" id="ARBA00022475"/>
    </source>
</evidence>
<gene>
    <name evidence="14" type="ORF">GTP81_07060</name>
</gene>
<dbReference type="InterPro" id="IPR044021">
    <property type="entry name" value="CrtO"/>
</dbReference>
<keyword evidence="15" id="KW-1185">Reference proteome</keyword>
<dbReference type="EMBL" id="WWCV01000009">
    <property type="protein sequence ID" value="MYN16508.1"/>
    <property type="molecule type" value="Genomic_DNA"/>
</dbReference>
<dbReference type="UniPathway" id="UPA00029">
    <property type="reaction ID" value="UER00560"/>
</dbReference>
<evidence type="ECO:0000256" key="8">
    <source>
        <dbReference type="ARBA" id="ARBA00023315"/>
    </source>
</evidence>
<evidence type="ECO:0000256" key="5">
    <source>
        <dbReference type="ARBA" id="ARBA00022729"/>
    </source>
</evidence>
<feature type="transmembrane region" description="Helical" evidence="13">
    <location>
        <begin position="132"/>
        <end position="152"/>
    </location>
</feature>
<evidence type="ECO:0000256" key="6">
    <source>
        <dbReference type="ARBA" id="ARBA00022989"/>
    </source>
</evidence>
<comment type="function">
    <text evidence="12">Catalyzes the acylation of glycosyl-4,4'-diaponeurosporenoate, i.e. the esterification of glucose at the C6'' position with the carboxyl group of the C(15) fatty acid 12-methyltetradecanoic acid, to yield staphyloxanthin. This is the last step in the biosynthesis of this orange pigment, present in most staphylococci strains.</text>
</comment>
<keyword evidence="6 13" id="KW-1133">Transmembrane helix</keyword>
<keyword evidence="4 13" id="KW-0812">Transmembrane</keyword>
<evidence type="ECO:0000313" key="14">
    <source>
        <dbReference type="EMBL" id="MYN16508.1"/>
    </source>
</evidence>
<sequence>MTRKVQRLFHFCVAHHGGSSMQAWRDLGKVLIVAAVFAACFDLLAKVIGFDSPWLGLLLMFYFMALAGMAEPWFAVRMPLALRPVNPRNGAYRWFGVRTFGALLRNTPLRYLNGSVYLADDRRSIAKLSRRVESSEAIHFWAALGFTPYIAYTLSRALYLEAVLFLMVQLVVNIYPILHLRIVRARLDRIGRNGIPLA</sequence>
<dbReference type="GO" id="GO:0016746">
    <property type="term" value="F:acyltransferase activity"/>
    <property type="evidence" value="ECO:0007669"/>
    <property type="project" value="UniProtKB-KW"/>
</dbReference>
<proteinExistence type="inferred from homology"/>
<dbReference type="AlphaFoldDB" id="A0A845HCZ9"/>
<protein>
    <recommendedName>
        <fullName evidence="11">Glycosyl-4,4'-diaponeurosporenoate acyltransferase</fullName>
    </recommendedName>
</protein>
<comment type="subcellular location">
    <subcellularLocation>
        <location evidence="1">Cell membrane</location>
        <topology evidence="1">Single-pass membrane protein</topology>
    </subcellularLocation>
</comment>
<comment type="pathway">
    <text evidence="9">Carotenoid biosynthesis; staphyloxanthin biosynthesis; staphyloxanthin from farnesyl diphosphate: step 5/5.</text>
</comment>
<comment type="caution">
    <text evidence="14">The sequence shown here is derived from an EMBL/GenBank/DDBJ whole genome shotgun (WGS) entry which is preliminary data.</text>
</comment>
<evidence type="ECO:0000256" key="10">
    <source>
        <dbReference type="ARBA" id="ARBA00023603"/>
    </source>
</evidence>
<dbReference type="Proteomes" id="UP000484875">
    <property type="component" value="Unassembled WGS sequence"/>
</dbReference>
<keyword evidence="7 13" id="KW-0472">Membrane</keyword>
<evidence type="ECO:0000313" key="15">
    <source>
        <dbReference type="Proteomes" id="UP000484875"/>
    </source>
</evidence>
<feature type="transmembrane region" description="Helical" evidence="13">
    <location>
        <begin position="158"/>
        <end position="178"/>
    </location>
</feature>
<dbReference type="GO" id="GO:0005886">
    <property type="term" value="C:plasma membrane"/>
    <property type="evidence" value="ECO:0007669"/>
    <property type="project" value="UniProtKB-SubCell"/>
</dbReference>
<name>A0A845HCZ9_9BURK</name>
<evidence type="ECO:0000256" key="4">
    <source>
        <dbReference type="ARBA" id="ARBA00022692"/>
    </source>
</evidence>
<keyword evidence="8" id="KW-0012">Acyltransferase</keyword>
<dbReference type="Pfam" id="PF18927">
    <property type="entry name" value="CrtO"/>
    <property type="match status" value="1"/>
</dbReference>
<organism evidence="14 15">
    <name type="scientific">Duganella vulcania</name>
    <dbReference type="NCBI Taxonomy" id="2692166"/>
    <lineage>
        <taxon>Bacteria</taxon>
        <taxon>Pseudomonadati</taxon>
        <taxon>Pseudomonadota</taxon>
        <taxon>Betaproteobacteria</taxon>
        <taxon>Burkholderiales</taxon>
        <taxon>Oxalobacteraceae</taxon>
        <taxon>Telluria group</taxon>
        <taxon>Duganella</taxon>
    </lineage>
</organism>
<evidence type="ECO:0000256" key="11">
    <source>
        <dbReference type="ARBA" id="ARBA00023667"/>
    </source>
</evidence>
<feature type="transmembrane region" description="Helical" evidence="13">
    <location>
        <begin position="54"/>
        <end position="76"/>
    </location>
</feature>
<evidence type="ECO:0000256" key="1">
    <source>
        <dbReference type="ARBA" id="ARBA00004162"/>
    </source>
</evidence>
<evidence type="ECO:0000256" key="7">
    <source>
        <dbReference type="ARBA" id="ARBA00023136"/>
    </source>
</evidence>